<comment type="caution">
    <text evidence="2">The sequence shown here is derived from an EMBL/GenBank/DDBJ whole genome shotgun (WGS) entry which is preliminary data.</text>
</comment>
<evidence type="ECO:0000256" key="1">
    <source>
        <dbReference type="ARBA" id="ARBA00009884"/>
    </source>
</evidence>
<evidence type="ECO:0000313" key="2">
    <source>
        <dbReference type="EMBL" id="KAK6643819.1"/>
    </source>
</evidence>
<dbReference type="PANTHER" id="PTHR11679">
    <property type="entry name" value="VESICLE PROTEIN SORTING-ASSOCIATED"/>
    <property type="match status" value="1"/>
</dbReference>
<proteinExistence type="inferred from homology"/>
<dbReference type="Gene3D" id="1.25.40.850">
    <property type="match status" value="1"/>
</dbReference>
<gene>
    <name evidence="2" type="ORF">RUM43_000082</name>
</gene>
<dbReference type="InterPro" id="IPR043127">
    <property type="entry name" value="Sec-1-like_dom3a"/>
</dbReference>
<reference evidence="2 3" key="1">
    <citation type="submission" date="2023-10" db="EMBL/GenBank/DDBJ databases">
        <title>Genomes of two closely related lineages of the louse Polyplax serrata with different host specificities.</title>
        <authorList>
            <person name="Martinu J."/>
            <person name="Tarabai H."/>
            <person name="Stefka J."/>
            <person name="Hypsa V."/>
        </authorList>
    </citation>
    <scope>NUCLEOTIDE SEQUENCE [LARGE SCALE GENOMIC DNA]</scope>
    <source>
        <strain evidence="2">HR10_N</strain>
    </source>
</reference>
<dbReference type="AlphaFoldDB" id="A0AAN8SDA7"/>
<dbReference type="GO" id="GO:0016192">
    <property type="term" value="P:vesicle-mediated transport"/>
    <property type="evidence" value="ECO:0007669"/>
    <property type="project" value="InterPro"/>
</dbReference>
<protein>
    <recommendedName>
        <fullName evidence="4">Vacuolar protein sorting-associated protein 33B</fullName>
    </recommendedName>
</protein>
<dbReference type="InterPro" id="IPR043155">
    <property type="entry name" value="VPS33_dom3b"/>
</dbReference>
<dbReference type="PIRSF" id="PIRSF005715">
    <property type="entry name" value="VPS45_Sec1"/>
    <property type="match status" value="1"/>
</dbReference>
<dbReference type="Pfam" id="PF00995">
    <property type="entry name" value="Sec1"/>
    <property type="match status" value="1"/>
</dbReference>
<organism evidence="2 3">
    <name type="scientific">Polyplax serrata</name>
    <name type="common">Common mouse louse</name>
    <dbReference type="NCBI Taxonomy" id="468196"/>
    <lineage>
        <taxon>Eukaryota</taxon>
        <taxon>Metazoa</taxon>
        <taxon>Ecdysozoa</taxon>
        <taxon>Arthropoda</taxon>
        <taxon>Hexapoda</taxon>
        <taxon>Insecta</taxon>
        <taxon>Pterygota</taxon>
        <taxon>Neoptera</taxon>
        <taxon>Paraneoptera</taxon>
        <taxon>Psocodea</taxon>
        <taxon>Troctomorpha</taxon>
        <taxon>Phthiraptera</taxon>
        <taxon>Anoplura</taxon>
        <taxon>Polyplacidae</taxon>
        <taxon>Polyplax</taxon>
    </lineage>
</organism>
<comment type="similarity">
    <text evidence="1">Belongs to the STXBP/unc-18/SEC1 family.</text>
</comment>
<dbReference type="Proteomes" id="UP001372834">
    <property type="component" value="Unassembled WGS sequence"/>
</dbReference>
<evidence type="ECO:0000313" key="3">
    <source>
        <dbReference type="Proteomes" id="UP001372834"/>
    </source>
</evidence>
<dbReference type="EMBL" id="JAWJWE010000001">
    <property type="protein sequence ID" value="KAK6643819.1"/>
    <property type="molecule type" value="Genomic_DNA"/>
</dbReference>
<dbReference type="InterPro" id="IPR043154">
    <property type="entry name" value="Sec-1-like_dom1"/>
</dbReference>
<name>A0AAN8SDA7_POLSC</name>
<dbReference type="Gene3D" id="3.40.50.2060">
    <property type="match status" value="1"/>
</dbReference>
<dbReference type="SUPFAM" id="SSF56815">
    <property type="entry name" value="Sec1/munc18-like (SM) proteins"/>
    <property type="match status" value="1"/>
</dbReference>
<sequence length="545" mass="61385">MHGVDKMYKLDRLGGQECNSTTVYLIKTDLITAKVVCNQINSHFSAREGGKFHIILIPKMLTTIEVLFEEEGLFGRVDFHIFAWELIQLDSKILSFEAPKIYKHLFIGNDQSFLTSIAKSIWSLCHVFGKPPLSIFHGKYSNLISSLLEHWLEEAGAPDRSDSDIGCMLVLDRDVDYAPVLMMPGTYTALISEVMNLSTGTVEIKEQNNEKRQLAVNMLLTSEDEIYNQIKNKHFSDVNVYLKQKANELITEKNKGANMSIQEMKNFVEGQLGKLRNECLALSNHFNICEKICNEMGQKFESFSKCQNNILYGGAKREVIMEIEDMMGISDDMFLVLRLICLLSLVQNGLTADEANSLKKQFLHSYGHYHLSTFYNLEKCGLFMTPPYPGEISMKIATKVAQVVPFPKKNMFQLTAQKLKLIPDISETYCLKNPQDAGYVFGGAYIPIVAQIVNYLIRKEMSLKELIKCMPGNINCKPETKLIATQVDGAPDINPRTILVYFVGGITYAEIAALQFLEARMGCRILCCGSSIINAKSMLRSAIVT</sequence>
<evidence type="ECO:0008006" key="4">
    <source>
        <dbReference type="Google" id="ProtNLM"/>
    </source>
</evidence>
<dbReference type="Gene3D" id="3.90.830.10">
    <property type="entry name" value="Syntaxin Binding Protein 1, Chain A, domain 2"/>
    <property type="match status" value="1"/>
</dbReference>
<dbReference type="InterPro" id="IPR027482">
    <property type="entry name" value="Sec1-like_dom2"/>
</dbReference>
<dbReference type="InterPro" id="IPR036045">
    <property type="entry name" value="Sec1-like_sf"/>
</dbReference>
<dbReference type="Gene3D" id="3.40.50.1910">
    <property type="match status" value="1"/>
</dbReference>
<dbReference type="InterPro" id="IPR001619">
    <property type="entry name" value="Sec1-like"/>
</dbReference>
<accession>A0AAN8SDA7</accession>